<gene>
    <name evidence="11" type="ORF">A7U60_g1935</name>
</gene>
<organism evidence="11 12">
    <name type="scientific">Sanghuangporus baumii</name>
    <name type="common">Phellinus baumii</name>
    <dbReference type="NCBI Taxonomy" id="108892"/>
    <lineage>
        <taxon>Eukaryota</taxon>
        <taxon>Fungi</taxon>
        <taxon>Dikarya</taxon>
        <taxon>Basidiomycota</taxon>
        <taxon>Agaricomycotina</taxon>
        <taxon>Agaricomycetes</taxon>
        <taxon>Hymenochaetales</taxon>
        <taxon>Hymenochaetaceae</taxon>
        <taxon>Sanghuangporus</taxon>
    </lineage>
</organism>
<evidence type="ECO:0000256" key="9">
    <source>
        <dbReference type="SAM" id="Phobius"/>
    </source>
</evidence>
<dbReference type="InterPro" id="IPR003154">
    <property type="entry name" value="S1/P1nuclease"/>
</dbReference>
<dbReference type="SUPFAM" id="SSF48317">
    <property type="entry name" value="Acid phosphatase/Vanadium-dependent haloperoxidase"/>
    <property type="match status" value="1"/>
</dbReference>
<evidence type="ECO:0000256" key="1">
    <source>
        <dbReference type="ARBA" id="ARBA00009547"/>
    </source>
</evidence>
<feature type="transmembrane region" description="Helical" evidence="9">
    <location>
        <begin position="227"/>
        <end position="249"/>
    </location>
</feature>
<evidence type="ECO:0000256" key="2">
    <source>
        <dbReference type="ARBA" id="ARBA00022722"/>
    </source>
</evidence>
<evidence type="ECO:0000256" key="6">
    <source>
        <dbReference type="ARBA" id="ARBA00023157"/>
    </source>
</evidence>
<reference evidence="11" key="1">
    <citation type="submission" date="2016-06" db="EMBL/GenBank/DDBJ databases">
        <title>Draft Genome sequence of the fungus Inonotus baumii.</title>
        <authorList>
            <person name="Zhu H."/>
            <person name="Lin W."/>
        </authorList>
    </citation>
    <scope>NUCLEOTIDE SEQUENCE</scope>
    <source>
        <strain evidence="11">821</strain>
    </source>
</reference>
<feature type="compositionally biased region" description="Low complexity" evidence="8">
    <location>
        <begin position="783"/>
        <end position="793"/>
    </location>
</feature>
<evidence type="ECO:0000256" key="8">
    <source>
        <dbReference type="SAM" id="MobiDB-lite"/>
    </source>
</evidence>
<feature type="transmembrane region" description="Helical" evidence="9">
    <location>
        <begin position="202"/>
        <end position="221"/>
    </location>
</feature>
<dbReference type="Gene3D" id="1.10.575.10">
    <property type="entry name" value="P1 Nuclease"/>
    <property type="match status" value="1"/>
</dbReference>
<dbReference type="Pfam" id="PF02265">
    <property type="entry name" value="S1-P1_nuclease"/>
    <property type="match status" value="1"/>
</dbReference>
<evidence type="ECO:0000256" key="7">
    <source>
        <dbReference type="ARBA" id="ARBA00023180"/>
    </source>
</evidence>
<keyword evidence="9" id="KW-0472">Membrane</keyword>
<dbReference type="AlphaFoldDB" id="A0A9Q5N8M1"/>
<dbReference type="Proteomes" id="UP000757232">
    <property type="component" value="Unassembled WGS sequence"/>
</dbReference>
<keyword evidence="9" id="KW-0812">Transmembrane</keyword>
<dbReference type="SMART" id="SM00014">
    <property type="entry name" value="acidPPc"/>
    <property type="match status" value="1"/>
</dbReference>
<keyword evidence="6" id="KW-1015">Disulfide bond</keyword>
<dbReference type="GO" id="GO:0046872">
    <property type="term" value="F:metal ion binding"/>
    <property type="evidence" value="ECO:0007669"/>
    <property type="project" value="UniProtKB-KW"/>
</dbReference>
<proteinExistence type="inferred from homology"/>
<evidence type="ECO:0000256" key="3">
    <source>
        <dbReference type="ARBA" id="ARBA00022723"/>
    </source>
</evidence>
<dbReference type="InterPro" id="IPR000326">
    <property type="entry name" value="PAP2/HPO"/>
</dbReference>
<sequence>MTAQADHSSACTQNGDHEKRGTSLTAPSPPSTVETSTNEFLYAVGTAPEEFYTRTLAPWRAAARRFIMQRLQLESEWIAKMQEQVRSPYLDAFFVYTSSLGTHTFFMIALPALFFFGFADIGRGLVFVLATGVYVSSFIKDLICVPRPYVPPVARLTIGSHHLEYGFPSTHSTNSVSIALYIYQLIHIHYFTSSPSIATTTYIFSCIFLLFYVFSIVLGRVYTGMHSLVDCVAGVTLGILVWTVHALYWGSIETWLARMHWYPPMLISLLCGLIVHWHPQPADDCPCFEDAIAFVSVESGILISHWMSNVLGYGDGKLMSKMPGFAWAFLSASSPISPTSTADAWRLSLIWWSTALLKLTLGISLIFIWRLIAKFFLHISLPALFRLVSIKILPKGMVLPHRRFYIPATEYSGAVPEPEGGLHPIPSVIDLPTMLHEEGGRTGRKEIYDIDGEVGGMKRRAGKGKGRRRFSTDVGIATQSQDKFEVLYAPADEASEDGENVKHYDADGVVCTRASDNSFVFSHDDDEHADTRTMKLVPLVAFAARISSVAAWGAVGHEIIATIAQIHLHPTATEQLCKILPEYADCHLAPVAAWADKVRMHMRWSSTLHYVNGHGDHPAQHCVFGDEGWAGAPGHNVLGAIRNTTMWLEKDYPGAEEALKFLVHFIGDLHQPLHLTGRDKGGNGVKVKFDGRITNLHSVWDSRLIAKSLRTIPRNYTNPLKIRRIENALRGTIYDPYVRQIMFEGVLGRFESEIDEWLSCPPIEESSPRPYPPAEKFQQLPLGTKSRSRSTSSGRRKAPPADLPPTDDGVVCPYAWASPMHELNCEIIWPLALDENYTSIAGSASESESVGSANSYLELDTPEYAGAIREAWLVEKLLAMGGIRLAATLNYLFAMEGDDVGPLYLGD</sequence>
<feature type="compositionally biased region" description="Polar residues" evidence="8">
    <location>
        <begin position="22"/>
        <end position="34"/>
    </location>
</feature>
<dbReference type="InterPro" id="IPR008947">
    <property type="entry name" value="PLipase_C/P1_nuclease_dom_sf"/>
</dbReference>
<evidence type="ECO:0000313" key="12">
    <source>
        <dbReference type="Proteomes" id="UP000757232"/>
    </source>
</evidence>
<feature type="transmembrane region" description="Helical" evidence="9">
    <location>
        <begin position="261"/>
        <end position="279"/>
    </location>
</feature>
<accession>A0A9Q5N8M1</accession>
<dbReference type="PANTHER" id="PTHR33146:SF29">
    <property type="entry name" value="S1_P1 NUCLEASE"/>
    <property type="match status" value="1"/>
</dbReference>
<dbReference type="EMBL" id="LNZH02000116">
    <property type="protein sequence ID" value="OCB90825.1"/>
    <property type="molecule type" value="Genomic_DNA"/>
</dbReference>
<dbReference type="InterPro" id="IPR036938">
    <property type="entry name" value="PAP2/HPO_sf"/>
</dbReference>
<dbReference type="OrthoDB" id="441446at2759"/>
<feature type="region of interest" description="Disordered" evidence="8">
    <location>
        <begin position="1"/>
        <end position="34"/>
    </location>
</feature>
<keyword evidence="9" id="KW-1133">Transmembrane helix</keyword>
<dbReference type="Gene3D" id="1.20.144.10">
    <property type="entry name" value="Phosphatidic acid phosphatase type 2/haloperoxidase"/>
    <property type="match status" value="1"/>
</dbReference>
<keyword evidence="12" id="KW-1185">Reference proteome</keyword>
<feature type="transmembrane region" description="Helical" evidence="9">
    <location>
        <begin position="349"/>
        <end position="369"/>
    </location>
</feature>
<protein>
    <submittedName>
        <fullName evidence="11">Phospholipase C/P1 nuclease</fullName>
    </submittedName>
</protein>
<name>A0A9Q5N8M1_SANBA</name>
<keyword evidence="7" id="KW-0325">Glycoprotein</keyword>
<feature type="transmembrane region" description="Helical" evidence="9">
    <location>
        <begin position="291"/>
        <end position="312"/>
    </location>
</feature>
<keyword evidence="2" id="KW-0540">Nuclease</keyword>
<feature type="region of interest" description="Disordered" evidence="8">
    <location>
        <begin position="764"/>
        <end position="805"/>
    </location>
</feature>
<dbReference type="Pfam" id="PF01569">
    <property type="entry name" value="PAP2"/>
    <property type="match status" value="1"/>
</dbReference>
<evidence type="ECO:0000256" key="4">
    <source>
        <dbReference type="ARBA" id="ARBA00022759"/>
    </source>
</evidence>
<evidence type="ECO:0000313" key="11">
    <source>
        <dbReference type="EMBL" id="OCB90825.1"/>
    </source>
</evidence>
<keyword evidence="5" id="KW-0378">Hydrolase</keyword>
<feature type="transmembrane region" description="Helical" evidence="9">
    <location>
        <begin position="89"/>
        <end position="115"/>
    </location>
</feature>
<dbReference type="GO" id="GO:0004519">
    <property type="term" value="F:endonuclease activity"/>
    <property type="evidence" value="ECO:0007669"/>
    <property type="project" value="UniProtKB-KW"/>
</dbReference>
<evidence type="ECO:0000259" key="10">
    <source>
        <dbReference type="SMART" id="SM00014"/>
    </source>
</evidence>
<dbReference type="GO" id="GO:0016788">
    <property type="term" value="F:hydrolase activity, acting on ester bonds"/>
    <property type="evidence" value="ECO:0007669"/>
    <property type="project" value="InterPro"/>
</dbReference>
<dbReference type="GO" id="GO:0003676">
    <property type="term" value="F:nucleic acid binding"/>
    <property type="evidence" value="ECO:0007669"/>
    <property type="project" value="InterPro"/>
</dbReference>
<comment type="similarity">
    <text evidence="1">Belongs to the nuclease type I family.</text>
</comment>
<keyword evidence="4" id="KW-0255">Endonuclease</keyword>
<dbReference type="PANTHER" id="PTHR33146">
    <property type="entry name" value="ENDONUCLEASE 4"/>
    <property type="match status" value="1"/>
</dbReference>
<evidence type="ECO:0000256" key="5">
    <source>
        <dbReference type="ARBA" id="ARBA00022801"/>
    </source>
</evidence>
<dbReference type="SUPFAM" id="SSF48537">
    <property type="entry name" value="Phospholipase C/P1 nuclease"/>
    <property type="match status" value="1"/>
</dbReference>
<dbReference type="CDD" id="cd03388">
    <property type="entry name" value="PAP2_SPPase1"/>
    <property type="match status" value="1"/>
</dbReference>
<dbReference type="CDD" id="cd11010">
    <property type="entry name" value="S1-P1_nuclease"/>
    <property type="match status" value="1"/>
</dbReference>
<feature type="compositionally biased region" description="Polar residues" evidence="8">
    <location>
        <begin position="1"/>
        <end position="14"/>
    </location>
</feature>
<feature type="domain" description="Phosphatidic acid phosphatase type 2/haloperoxidase" evidence="10">
    <location>
        <begin position="122"/>
        <end position="246"/>
    </location>
</feature>
<dbReference type="GO" id="GO:0006308">
    <property type="term" value="P:DNA catabolic process"/>
    <property type="evidence" value="ECO:0007669"/>
    <property type="project" value="InterPro"/>
</dbReference>
<keyword evidence="3" id="KW-0479">Metal-binding</keyword>
<feature type="transmembrane region" description="Helical" evidence="9">
    <location>
        <begin position="121"/>
        <end position="139"/>
    </location>
</feature>
<comment type="caution">
    <text evidence="11">The sequence shown here is derived from an EMBL/GenBank/DDBJ whole genome shotgun (WGS) entry which is preliminary data.</text>
</comment>